<dbReference type="EMBL" id="PJQD01000004">
    <property type="protein sequence ID" value="POY76551.1"/>
    <property type="molecule type" value="Genomic_DNA"/>
</dbReference>
<proteinExistence type="predicted"/>
<sequence length="346" mass="38377">MEALAAHKASSSILTHIQDLATIAEQCVPISGDGRAAKYGTFERAEIAGWTAYNKAIMSSGHLNSGHLLKLDSVLGGEVAALRQAQAGEYCLSCDVYYCIIRDMRFDRLFDKPLGLGHNPISHALREYAVAQAESARSAHLVLKLGPNAANAPNTGANQIHFGARAITWNKNLFRPEVGKVLDEFTTDRWQLARTERGAWATSLYDSLGLSKREDRGEGLTHLDQRSLLEFVHHMFNAVRSYLRDPDGLERADMAIATRALHVLDAWPGERTWEPALTPHDNTGYMWPQDYWWSGVFQPVRPLPENYNPAVQQAHSLGSEARIGWRTAHRSGYGSPAAIAQHAQRS</sequence>
<name>A0A2S5BIE8_9BASI</name>
<organism evidence="1 2">
    <name type="scientific">Rhodotorula taiwanensis</name>
    <dbReference type="NCBI Taxonomy" id="741276"/>
    <lineage>
        <taxon>Eukaryota</taxon>
        <taxon>Fungi</taxon>
        <taxon>Dikarya</taxon>
        <taxon>Basidiomycota</taxon>
        <taxon>Pucciniomycotina</taxon>
        <taxon>Microbotryomycetes</taxon>
        <taxon>Sporidiobolales</taxon>
        <taxon>Sporidiobolaceae</taxon>
        <taxon>Rhodotorula</taxon>
    </lineage>
</organism>
<comment type="caution">
    <text evidence="1">The sequence shown here is derived from an EMBL/GenBank/DDBJ whole genome shotgun (WGS) entry which is preliminary data.</text>
</comment>
<gene>
    <name evidence="1" type="ORF">BMF94_0392</name>
</gene>
<keyword evidence="2" id="KW-1185">Reference proteome</keyword>
<accession>A0A2S5BIE8</accession>
<dbReference type="Proteomes" id="UP000237144">
    <property type="component" value="Unassembled WGS sequence"/>
</dbReference>
<reference evidence="1 2" key="1">
    <citation type="journal article" date="2018" name="Front. Microbiol.">
        <title>Prospects for Fungal Bioremediation of Acidic Radioactive Waste Sites: Characterization and Genome Sequence of Rhodotorula taiwanensis MD1149.</title>
        <authorList>
            <person name="Tkavc R."/>
            <person name="Matrosova V.Y."/>
            <person name="Grichenko O.E."/>
            <person name="Gostincar C."/>
            <person name="Volpe R.P."/>
            <person name="Klimenkova P."/>
            <person name="Gaidamakova E.K."/>
            <person name="Zhou C.E."/>
            <person name="Stewart B.J."/>
            <person name="Lyman M.G."/>
            <person name="Malfatti S.A."/>
            <person name="Rubinfeld B."/>
            <person name="Courtot M."/>
            <person name="Singh J."/>
            <person name="Dalgard C.L."/>
            <person name="Hamilton T."/>
            <person name="Frey K.G."/>
            <person name="Gunde-Cimerman N."/>
            <person name="Dugan L."/>
            <person name="Daly M.J."/>
        </authorList>
    </citation>
    <scope>NUCLEOTIDE SEQUENCE [LARGE SCALE GENOMIC DNA]</scope>
    <source>
        <strain evidence="1 2">MD1149</strain>
    </source>
</reference>
<protein>
    <submittedName>
        <fullName evidence="1">Uncharacterized protein</fullName>
    </submittedName>
</protein>
<evidence type="ECO:0000313" key="2">
    <source>
        <dbReference type="Proteomes" id="UP000237144"/>
    </source>
</evidence>
<evidence type="ECO:0000313" key="1">
    <source>
        <dbReference type="EMBL" id="POY76551.1"/>
    </source>
</evidence>
<dbReference type="AlphaFoldDB" id="A0A2S5BIE8"/>